<feature type="domain" description="DUF4474" evidence="2">
    <location>
        <begin position="163"/>
        <end position="288"/>
    </location>
</feature>
<evidence type="ECO:0000313" key="3">
    <source>
        <dbReference type="EMBL" id="MCD9096774.1"/>
    </source>
</evidence>
<dbReference type="InterPro" id="IPR029322">
    <property type="entry name" value="DUF4474"/>
</dbReference>
<dbReference type="Pfam" id="PF14751">
    <property type="entry name" value="DUF4474"/>
    <property type="match status" value="1"/>
</dbReference>
<gene>
    <name evidence="3" type="ORF">LTT95_07440</name>
</gene>
<name>A0ABS8UC12_9GAMM</name>
<proteinExistence type="predicted"/>
<feature type="compositionally biased region" description="Polar residues" evidence="1">
    <location>
        <begin position="348"/>
        <end position="361"/>
    </location>
</feature>
<feature type="region of interest" description="Disordered" evidence="1">
    <location>
        <begin position="345"/>
        <end position="369"/>
    </location>
</feature>
<keyword evidence="4" id="KW-1185">Reference proteome</keyword>
<reference evidence="3" key="2">
    <citation type="journal article" date="2022" name="Syst. Appl. Microbiol.">
        <title>Physiological and genomic characterisation of Luteimonas fraxinea sp. nov., a bacterial species associated with trees tolerant to ash dieback.</title>
        <authorList>
            <person name="Ulrich K."/>
            <person name="Becker R."/>
            <person name="Behrendt U."/>
            <person name="Kube M."/>
            <person name="Schneck V."/>
            <person name="Ulrich A."/>
        </authorList>
    </citation>
    <scope>NUCLEOTIDE SEQUENCE</scope>
    <source>
        <strain evidence="3">A1P009</strain>
    </source>
</reference>
<dbReference type="Proteomes" id="UP001430360">
    <property type="component" value="Unassembled WGS sequence"/>
</dbReference>
<reference evidence="3" key="1">
    <citation type="submission" date="2021-12" db="EMBL/GenBank/DDBJ databases">
        <authorList>
            <person name="Ulrich A."/>
        </authorList>
    </citation>
    <scope>NUCLEOTIDE SEQUENCE</scope>
    <source>
        <strain evidence="3">A1P009</strain>
    </source>
</reference>
<evidence type="ECO:0000259" key="2">
    <source>
        <dbReference type="Pfam" id="PF14751"/>
    </source>
</evidence>
<protein>
    <submittedName>
        <fullName evidence="3">DUF4474 domain-containing protein</fullName>
    </submittedName>
</protein>
<evidence type="ECO:0000313" key="4">
    <source>
        <dbReference type="Proteomes" id="UP001430360"/>
    </source>
</evidence>
<sequence length="369" mass="39015">MNAIVDAVRDFVQTTAQTYQSAVQPKIDALGEAFGQMVEDAVVSGVQSLASDPLGYAFDAIALKPQLELAAVVAIADVATGVHQAGGPGAVALNLALHGRDEAVRIQNELQQNPAGFVDWLLGPEGPKVSDITAQVPGLQSAIGNAMDIAMGNRWIAGPVGQAFGFEYDAQNDIYTTNETSIQSYGGFHDIYDQAGKGLGMDLDESVMTFTVGDVEYRLELWKGDYGAGGAFGGEIALYTNGAGDRGALGDQLEQIDGYYSAANGDNQIGMSQTLYNTETGEVYFTSTGDETQFWNLAIRTDPAVNHENLGQRGELTLPADMSAGEQSALADAIVEQLESKDGIEDVQVQTNADGSTSISYDWSGEGDR</sequence>
<comment type="caution">
    <text evidence="3">The sequence shown here is derived from an EMBL/GenBank/DDBJ whole genome shotgun (WGS) entry which is preliminary data.</text>
</comment>
<evidence type="ECO:0000256" key="1">
    <source>
        <dbReference type="SAM" id="MobiDB-lite"/>
    </source>
</evidence>
<dbReference type="EMBL" id="JAJQKU010000002">
    <property type="protein sequence ID" value="MCD9096774.1"/>
    <property type="molecule type" value="Genomic_DNA"/>
</dbReference>
<organism evidence="3 4">
    <name type="scientific">Luteimonas fraxinea</name>
    <dbReference type="NCBI Taxonomy" id="2901869"/>
    <lineage>
        <taxon>Bacteria</taxon>
        <taxon>Pseudomonadati</taxon>
        <taxon>Pseudomonadota</taxon>
        <taxon>Gammaproteobacteria</taxon>
        <taxon>Lysobacterales</taxon>
        <taxon>Lysobacteraceae</taxon>
        <taxon>Luteimonas</taxon>
    </lineage>
</organism>
<dbReference type="RefSeq" id="WP_232135684.1">
    <property type="nucleotide sequence ID" value="NZ_CP089507.1"/>
</dbReference>
<accession>A0ABS8UC12</accession>